<comment type="caution">
    <text evidence="5">The sequence shown here is derived from an EMBL/GenBank/DDBJ whole genome shotgun (WGS) entry which is preliminary data.</text>
</comment>
<dbReference type="InterPro" id="IPR052700">
    <property type="entry name" value="Carb_kinase_PfkB-like"/>
</dbReference>
<organism evidence="5 6">
    <name type="scientific">Brevundimonas variabilis</name>
    <dbReference type="NCBI Taxonomy" id="74312"/>
    <lineage>
        <taxon>Bacteria</taxon>
        <taxon>Pseudomonadati</taxon>
        <taxon>Pseudomonadota</taxon>
        <taxon>Alphaproteobacteria</taxon>
        <taxon>Caulobacterales</taxon>
        <taxon>Caulobacteraceae</taxon>
        <taxon>Brevundimonas</taxon>
    </lineage>
</organism>
<proteinExistence type="inferred from homology"/>
<protein>
    <submittedName>
        <fullName evidence="5">2-dehydro-3-deoxygluconokinase</fullName>
        <ecNumber evidence="5">2.7.1.45</ecNumber>
    </submittedName>
</protein>
<evidence type="ECO:0000259" key="4">
    <source>
        <dbReference type="Pfam" id="PF00294"/>
    </source>
</evidence>
<comment type="similarity">
    <text evidence="1">Belongs to the carbohydrate kinase PfkB family.</text>
</comment>
<evidence type="ECO:0000313" key="6">
    <source>
        <dbReference type="Proteomes" id="UP000545037"/>
    </source>
</evidence>
<accession>A0A7W9CKR8</accession>
<evidence type="ECO:0000256" key="2">
    <source>
        <dbReference type="ARBA" id="ARBA00022679"/>
    </source>
</evidence>
<dbReference type="EC" id="2.7.1.45" evidence="5"/>
<feature type="domain" description="Carbohydrate kinase PfkB" evidence="4">
    <location>
        <begin position="19"/>
        <end position="348"/>
    </location>
</feature>
<dbReference type="SUPFAM" id="SSF53613">
    <property type="entry name" value="Ribokinase-like"/>
    <property type="match status" value="1"/>
</dbReference>
<evidence type="ECO:0000313" key="5">
    <source>
        <dbReference type="EMBL" id="MBB5747376.1"/>
    </source>
</evidence>
<dbReference type="Gene3D" id="3.40.1190.20">
    <property type="match status" value="1"/>
</dbReference>
<dbReference type="PANTHER" id="PTHR43320">
    <property type="entry name" value="SUGAR KINASE"/>
    <property type="match status" value="1"/>
</dbReference>
<dbReference type="GO" id="GO:0008673">
    <property type="term" value="F:2-dehydro-3-deoxygluconokinase activity"/>
    <property type="evidence" value="ECO:0007669"/>
    <property type="project" value="UniProtKB-EC"/>
</dbReference>
<dbReference type="InterPro" id="IPR029056">
    <property type="entry name" value="Ribokinase-like"/>
</dbReference>
<dbReference type="CDD" id="cd01166">
    <property type="entry name" value="KdgK"/>
    <property type="match status" value="1"/>
</dbReference>
<gene>
    <name evidence="5" type="ORF">GGR13_002997</name>
</gene>
<dbReference type="PANTHER" id="PTHR43320:SF2">
    <property type="entry name" value="2-DEHYDRO-3-DEOXYGLUCONOKINASE_2-DEHYDRO-3-DEOXYGALACTONOKINASE"/>
    <property type="match status" value="1"/>
</dbReference>
<keyword evidence="2 5" id="KW-0808">Transferase</keyword>
<name>A0A7W9CKR8_9CAUL</name>
<dbReference type="Pfam" id="PF00294">
    <property type="entry name" value="PfkB"/>
    <property type="match status" value="1"/>
</dbReference>
<sequence>MSNPLLTLRPAADCQWDMVALGEVMLRFDPGERRVRNARSFDVWEGGGEYNVARAAARTFGLRSSVVTALPDNELGRLTEDLIAQGGVDRRHILWRDFDGIGRNTRVGLNFTERGFGLRPALGVSDRANSAASQIAPGEIDWDHLFGVAGVRWFHTGGIFAALSATTAQVAIEAVEAARRHGTVVSYDLNYRASLWNSHPDPDAARAVNRRIASSVDVMIGDRHGFETCLGLELGKPPAGDPMDGDDFAAVAPQFAATFPETRLVAATLRRPTTSSQNGWSAIAWADGQVHRAPVRETVDILDRVGGGDAFVSGLAVALMEGHDLDTALGWGTAHGALAMTTPGDASMASRAEVIALASGGDARTIR</sequence>
<reference evidence="5 6" key="1">
    <citation type="submission" date="2020-08" db="EMBL/GenBank/DDBJ databases">
        <title>Genomic Encyclopedia of Type Strains, Phase IV (KMG-IV): sequencing the most valuable type-strain genomes for metagenomic binning, comparative biology and taxonomic classification.</title>
        <authorList>
            <person name="Goeker M."/>
        </authorList>
    </citation>
    <scope>NUCLEOTIDE SEQUENCE [LARGE SCALE GENOMIC DNA]</scope>
    <source>
        <strain evidence="5 6">DSM 4737</strain>
    </source>
</reference>
<evidence type="ECO:0000256" key="3">
    <source>
        <dbReference type="ARBA" id="ARBA00022777"/>
    </source>
</evidence>
<dbReference type="EMBL" id="JACHOR010000005">
    <property type="protein sequence ID" value="MBB5747376.1"/>
    <property type="molecule type" value="Genomic_DNA"/>
</dbReference>
<dbReference type="RefSeq" id="WP_183214352.1">
    <property type="nucleotide sequence ID" value="NZ_JACHOR010000005.1"/>
</dbReference>
<keyword evidence="6" id="KW-1185">Reference proteome</keyword>
<evidence type="ECO:0000256" key="1">
    <source>
        <dbReference type="ARBA" id="ARBA00010688"/>
    </source>
</evidence>
<keyword evidence="3 5" id="KW-0418">Kinase</keyword>
<dbReference type="AlphaFoldDB" id="A0A7W9CKR8"/>
<dbReference type="InterPro" id="IPR011611">
    <property type="entry name" value="PfkB_dom"/>
</dbReference>
<dbReference type="Proteomes" id="UP000545037">
    <property type="component" value="Unassembled WGS sequence"/>
</dbReference>